<feature type="domain" description="RING-type" evidence="4">
    <location>
        <begin position="27"/>
        <end position="63"/>
    </location>
</feature>
<organism evidence="5 6">
    <name type="scientific">Adineta ricciae</name>
    <name type="common">Rotifer</name>
    <dbReference type="NCBI Taxonomy" id="249248"/>
    <lineage>
        <taxon>Eukaryota</taxon>
        <taxon>Metazoa</taxon>
        <taxon>Spiralia</taxon>
        <taxon>Gnathifera</taxon>
        <taxon>Rotifera</taxon>
        <taxon>Eurotatoria</taxon>
        <taxon>Bdelloidea</taxon>
        <taxon>Adinetida</taxon>
        <taxon>Adinetidae</taxon>
        <taxon>Adineta</taxon>
    </lineage>
</organism>
<evidence type="ECO:0000256" key="3">
    <source>
        <dbReference type="PROSITE-ProRule" id="PRU00175"/>
    </source>
</evidence>
<proteinExistence type="predicted"/>
<keyword evidence="1 3" id="KW-0863">Zinc-finger</keyword>
<dbReference type="AlphaFoldDB" id="A0A816BUD8"/>
<gene>
    <name evidence="5" type="ORF">XAT740_LOCUS49308</name>
</gene>
<dbReference type="InterPro" id="IPR013083">
    <property type="entry name" value="Znf_RING/FYVE/PHD"/>
</dbReference>
<sequence>MTSTQQKGISTERVCNPTAVNFIDLECAICHDILWKPVACQSCETPFCSPCIQQWLKGTSKCPSGCKVYSERKCPPFIARLLARLQISCFYKPNGCTQLCYYEALDKHELELVTHKRTCAAVRVSCKDCKAIYKRGDFAKKHSSSTCLKQQMRQLREQTTENKHTIQILTTQLHDLLTWKGRLSQDKPIIFDDLTEDAQETHWIPAHYKALKWSKVVYMSRPYAAATYPTSGYMAAFIASGNQNLAFFNEEATISGEKATPSFGLDSLSVCSAWNENLKLILTGYRKSVEVSTFTTLLQFGKPQNISLKWPNIDKLVLQPVGESALIENQETPSDTHCIITQLKIQEASSH</sequence>
<dbReference type="PROSITE" id="PS50089">
    <property type="entry name" value="ZF_RING_2"/>
    <property type="match status" value="1"/>
</dbReference>
<dbReference type="InterPro" id="IPR001841">
    <property type="entry name" value="Znf_RING"/>
</dbReference>
<evidence type="ECO:0000313" key="6">
    <source>
        <dbReference type="Proteomes" id="UP000663828"/>
    </source>
</evidence>
<accession>A0A816BUD8</accession>
<comment type="caution">
    <text evidence="5">The sequence shown here is derived from an EMBL/GenBank/DDBJ whole genome shotgun (WGS) entry which is preliminary data.</text>
</comment>
<dbReference type="Proteomes" id="UP000663828">
    <property type="component" value="Unassembled WGS sequence"/>
</dbReference>
<evidence type="ECO:0000313" key="5">
    <source>
        <dbReference type="EMBL" id="CAF1614067.1"/>
    </source>
</evidence>
<keyword evidence="2" id="KW-0862">Zinc</keyword>
<dbReference type="Gene3D" id="3.30.40.10">
    <property type="entry name" value="Zinc/RING finger domain, C3HC4 (zinc finger)"/>
    <property type="match status" value="1"/>
</dbReference>
<name>A0A816BUD8_ADIRI</name>
<keyword evidence="6" id="KW-1185">Reference proteome</keyword>
<evidence type="ECO:0000256" key="2">
    <source>
        <dbReference type="ARBA" id="ARBA00022833"/>
    </source>
</evidence>
<dbReference type="EMBL" id="CAJNOR010007269">
    <property type="protein sequence ID" value="CAF1614067.1"/>
    <property type="molecule type" value="Genomic_DNA"/>
</dbReference>
<dbReference type="GO" id="GO:0008270">
    <property type="term" value="F:zinc ion binding"/>
    <property type="evidence" value="ECO:0007669"/>
    <property type="project" value="UniProtKB-KW"/>
</dbReference>
<protein>
    <recommendedName>
        <fullName evidence="4">RING-type domain-containing protein</fullName>
    </recommendedName>
</protein>
<keyword evidence="1 3" id="KW-0479">Metal-binding</keyword>
<evidence type="ECO:0000259" key="4">
    <source>
        <dbReference type="PROSITE" id="PS50089"/>
    </source>
</evidence>
<dbReference type="PANTHER" id="PTHR10131">
    <property type="entry name" value="TNF RECEPTOR ASSOCIATED FACTOR"/>
    <property type="match status" value="1"/>
</dbReference>
<evidence type="ECO:0000256" key="1">
    <source>
        <dbReference type="ARBA" id="ARBA00022771"/>
    </source>
</evidence>
<dbReference type="SUPFAM" id="SSF57850">
    <property type="entry name" value="RING/U-box"/>
    <property type="match status" value="1"/>
</dbReference>
<reference evidence="5" key="1">
    <citation type="submission" date="2021-02" db="EMBL/GenBank/DDBJ databases">
        <authorList>
            <person name="Nowell W R."/>
        </authorList>
    </citation>
    <scope>NUCLEOTIDE SEQUENCE</scope>
</reference>
<dbReference type="PANTHER" id="PTHR10131:SF94">
    <property type="entry name" value="TNF RECEPTOR-ASSOCIATED FACTOR 4"/>
    <property type="match status" value="1"/>
</dbReference>